<dbReference type="GO" id="GO:0016705">
    <property type="term" value="F:oxidoreductase activity, acting on paired donors, with incorporation or reduction of molecular oxygen"/>
    <property type="evidence" value="ECO:0007669"/>
    <property type="project" value="InterPro"/>
</dbReference>
<gene>
    <name evidence="6" type="ORF">GEV33_010264</name>
</gene>
<keyword evidence="3" id="KW-1015">Disulfide bond</keyword>
<dbReference type="InterPro" id="IPR036396">
    <property type="entry name" value="Cyt_P450_sf"/>
</dbReference>
<evidence type="ECO:0000256" key="4">
    <source>
        <dbReference type="PIRSR" id="PIRSR602401-1"/>
    </source>
</evidence>
<dbReference type="SUPFAM" id="SSF52266">
    <property type="entry name" value="SGNH hydrolase"/>
    <property type="match status" value="1"/>
</dbReference>
<dbReference type="InterPro" id="IPR001128">
    <property type="entry name" value="Cyt_P450"/>
</dbReference>
<dbReference type="GO" id="GO:0005506">
    <property type="term" value="F:iron ion binding"/>
    <property type="evidence" value="ECO:0007669"/>
    <property type="project" value="InterPro"/>
</dbReference>
<dbReference type="InterPro" id="IPR017972">
    <property type="entry name" value="Cyt_P450_CS"/>
</dbReference>
<feature type="domain" description="Saposin B-type" evidence="5">
    <location>
        <begin position="452"/>
        <end position="527"/>
    </location>
</feature>
<comment type="cofactor">
    <cofactor evidence="4">
        <name>heme</name>
        <dbReference type="ChEBI" id="CHEBI:30413"/>
    </cofactor>
</comment>
<evidence type="ECO:0000256" key="1">
    <source>
        <dbReference type="ARBA" id="ARBA00010617"/>
    </source>
</evidence>
<dbReference type="PROSITE" id="PS50015">
    <property type="entry name" value="SAP_B"/>
    <property type="match status" value="1"/>
</dbReference>
<organism evidence="6 7">
    <name type="scientific">Tenebrio molitor</name>
    <name type="common">Yellow mealworm beetle</name>
    <dbReference type="NCBI Taxonomy" id="7067"/>
    <lineage>
        <taxon>Eukaryota</taxon>
        <taxon>Metazoa</taxon>
        <taxon>Ecdysozoa</taxon>
        <taxon>Arthropoda</taxon>
        <taxon>Hexapoda</taxon>
        <taxon>Insecta</taxon>
        <taxon>Pterygota</taxon>
        <taxon>Neoptera</taxon>
        <taxon>Endopterygota</taxon>
        <taxon>Coleoptera</taxon>
        <taxon>Polyphaga</taxon>
        <taxon>Cucujiformia</taxon>
        <taxon>Tenebrionidae</taxon>
        <taxon>Tenebrio</taxon>
    </lineage>
</organism>
<comment type="similarity">
    <text evidence="1">Belongs to the cytochrome P450 family.</text>
</comment>
<dbReference type="InterPro" id="IPR001087">
    <property type="entry name" value="GDSL"/>
</dbReference>
<dbReference type="GO" id="GO:0009104">
    <property type="term" value="P:lipopolysaccharide catabolic process"/>
    <property type="evidence" value="ECO:0007669"/>
    <property type="project" value="TreeGrafter"/>
</dbReference>
<evidence type="ECO:0000313" key="6">
    <source>
        <dbReference type="EMBL" id="KAH0812528.1"/>
    </source>
</evidence>
<dbReference type="SUPFAM" id="SSF47862">
    <property type="entry name" value="Saposin"/>
    <property type="match status" value="1"/>
</dbReference>
<evidence type="ECO:0000313" key="7">
    <source>
        <dbReference type="Proteomes" id="UP000719412"/>
    </source>
</evidence>
<dbReference type="GO" id="GO:0005509">
    <property type="term" value="F:calcium ion binding"/>
    <property type="evidence" value="ECO:0007669"/>
    <property type="project" value="TreeGrafter"/>
</dbReference>
<dbReference type="GO" id="GO:0020037">
    <property type="term" value="F:heme binding"/>
    <property type="evidence" value="ECO:0007669"/>
    <property type="project" value="InterPro"/>
</dbReference>
<reference evidence="6" key="2">
    <citation type="submission" date="2021-08" db="EMBL/GenBank/DDBJ databases">
        <authorList>
            <person name="Eriksson T."/>
        </authorList>
    </citation>
    <scope>NUCLEOTIDE SEQUENCE</scope>
    <source>
        <strain evidence="6">Stoneville</strain>
        <tissue evidence="6">Whole head</tissue>
    </source>
</reference>
<dbReference type="PRINTS" id="PR00463">
    <property type="entry name" value="EP450I"/>
</dbReference>
<evidence type="ECO:0000256" key="2">
    <source>
        <dbReference type="ARBA" id="ARBA00023033"/>
    </source>
</evidence>
<keyword evidence="4" id="KW-0408">Iron</keyword>
<proteinExistence type="inferred from homology"/>
<dbReference type="InterPro" id="IPR008139">
    <property type="entry name" value="SaposinB_dom"/>
</dbReference>
<sequence>MYVHQDLGMGVGAVRTPLINEDIFERTVAMISRYSSPMRFWCGPKFLVIFSEAEQAAKILSCMNFASKDPVYKFIKTFNGEGLISASGPKWKRDRRLMSSLFIKNSVGEYFSTVRHHVNVLLEKLETEVGQPAFNVENYLHRCVSSFVNESVIGVKSDAQNGTQLDPFLDAIDRMYELVHSRMVKPWLQVEWLFKLTPYWKDQEEARELIHGFYRNALKLGEGRRGAKSCGSFLDKILDIRNNCPEFASDEEIVHHLSTLYSASEDTVTTISAFTLVLMGMYPKIQDKVIEEIHHVLGNKNQLELDDLSKLVYQEMCIRDVLRLFPIAPFIMRTSAEDFQIDEWSLPKGCSTVVSIHHIHRNSKYWEKPNEFYPEHFLPDAVKKRHQYAYLPFSAGPRSCVGKAYAYMALKIILTSILKEYVVCADGTIEDITLKADISVRTKNKHSTINSGSAVCTVVTGVAMQVAEVHEEDLFNATKRICNFLPSRIKNPCFRILTQLEPYLSNVSEKLTPDLFCMVYGTCTIDKNEDMCHLFPVALDKSEIDNFSKQENRRELPKIDFCKLPFVKDICKILNNSFISLTPLEDYDGDGFSAMETGRGFDWRGRDCVDNDPLIYPGRRPFTSDRYSDSNCNGIWGVKNNSFNSWEQVLCKKSEPRGLIYVGDSIGAHFHMPEVWINPLKFTWPGLNASSVILDEIDWPQYGFVTGYKNITKNVLVEGNVDSLYLRLRKRNRCNHRDYQNLSQNGASSYEGSDHVNSVARNQSTDNPAILIYAMQGNDVCNNFKDTINRMTPPLTFRRNIMKALFLLDDKLPLNSHVILVGLVQADFIYPAMAERLHPIGSLHANVYYKDLYEWFNCMQIGPCTGWLNSNKTLRDIASKRAKKLTRILKDIAANEKFQHFDVHFIDNPITYLVRKKKVNISELLESVDSLHPNQDAQVLLTDAVWDFLEKLPSAVLGPVNPHNEEIIQMFGEQGGH</sequence>
<keyword evidence="7" id="KW-1185">Reference proteome</keyword>
<accession>A0A8J6LAX5</accession>
<evidence type="ECO:0000259" key="5">
    <source>
        <dbReference type="PROSITE" id="PS50015"/>
    </source>
</evidence>
<dbReference type="Pfam" id="PF00657">
    <property type="entry name" value="Lipase_GDSL"/>
    <property type="match status" value="1"/>
</dbReference>
<dbReference type="InterPro" id="IPR039676">
    <property type="entry name" value="AOAH"/>
</dbReference>
<comment type="caution">
    <text evidence="6">The sequence shown here is derived from an EMBL/GenBank/DDBJ whole genome shotgun (WGS) entry which is preliminary data.</text>
</comment>
<dbReference type="InterPro" id="IPR011001">
    <property type="entry name" value="Saposin-like"/>
</dbReference>
<dbReference type="Gene3D" id="3.40.50.1110">
    <property type="entry name" value="SGNH hydrolase"/>
    <property type="match status" value="1"/>
</dbReference>
<keyword evidence="2" id="KW-0503">Monooxygenase</keyword>
<reference evidence="6" key="1">
    <citation type="journal article" date="2020" name="J Insects Food Feed">
        <title>The yellow mealworm (Tenebrio molitor) genome: a resource for the emerging insects as food and feed industry.</title>
        <authorList>
            <person name="Eriksson T."/>
            <person name="Andere A."/>
            <person name="Kelstrup H."/>
            <person name="Emery V."/>
            <person name="Picard C."/>
        </authorList>
    </citation>
    <scope>NUCLEOTIDE SEQUENCE</scope>
    <source>
        <strain evidence="6">Stoneville</strain>
        <tissue evidence="6">Whole head</tissue>
    </source>
</reference>
<dbReference type="SUPFAM" id="SSF48264">
    <property type="entry name" value="Cytochrome P450"/>
    <property type="match status" value="1"/>
</dbReference>
<dbReference type="InterPro" id="IPR048593">
    <property type="entry name" value="AOAH_Saposin_N"/>
</dbReference>
<dbReference type="GO" id="GO:0004497">
    <property type="term" value="F:monooxygenase activity"/>
    <property type="evidence" value="ECO:0007669"/>
    <property type="project" value="UniProtKB-KW"/>
</dbReference>
<dbReference type="AlphaFoldDB" id="A0A8J6LAX5"/>
<feature type="binding site" description="axial binding residue" evidence="4">
    <location>
        <position position="400"/>
    </location>
    <ligand>
        <name>heme</name>
        <dbReference type="ChEBI" id="CHEBI:30413"/>
    </ligand>
    <ligandPart>
        <name>Fe</name>
        <dbReference type="ChEBI" id="CHEBI:18248"/>
    </ligandPart>
</feature>
<dbReference type="Proteomes" id="UP000719412">
    <property type="component" value="Unassembled WGS sequence"/>
</dbReference>
<keyword evidence="4" id="KW-0349">Heme</keyword>
<keyword evidence="2" id="KW-0560">Oxidoreductase</keyword>
<dbReference type="PANTHER" id="PTHR15010:SF0">
    <property type="entry name" value="ACYLOXYACYL HYDROLASE"/>
    <property type="match status" value="1"/>
</dbReference>
<dbReference type="PROSITE" id="PS00086">
    <property type="entry name" value="CYTOCHROME_P450"/>
    <property type="match status" value="1"/>
</dbReference>
<evidence type="ECO:0000256" key="3">
    <source>
        <dbReference type="ARBA" id="ARBA00023157"/>
    </source>
</evidence>
<dbReference type="EMBL" id="JABDTM020025975">
    <property type="protein sequence ID" value="KAH0812528.1"/>
    <property type="molecule type" value="Genomic_DNA"/>
</dbReference>
<dbReference type="GO" id="GO:0050528">
    <property type="term" value="F:acyloxyacyl hydrolase activity"/>
    <property type="evidence" value="ECO:0007669"/>
    <property type="project" value="InterPro"/>
</dbReference>
<protein>
    <recommendedName>
        <fullName evidence="5">Saposin B-type domain-containing protein</fullName>
    </recommendedName>
</protein>
<dbReference type="Pfam" id="PF00067">
    <property type="entry name" value="p450"/>
    <property type="match status" value="1"/>
</dbReference>
<keyword evidence="4" id="KW-0479">Metal-binding</keyword>
<name>A0A8J6LAX5_TENMO</name>
<dbReference type="InterPro" id="IPR036514">
    <property type="entry name" value="SGNH_hydro_sf"/>
</dbReference>
<dbReference type="InterPro" id="IPR002401">
    <property type="entry name" value="Cyt_P450_E_grp-I"/>
</dbReference>
<dbReference type="Gene3D" id="1.10.630.10">
    <property type="entry name" value="Cytochrome P450"/>
    <property type="match status" value="1"/>
</dbReference>
<dbReference type="PANTHER" id="PTHR15010">
    <property type="entry name" value="ACYLOXYACYL HYDROLASE"/>
    <property type="match status" value="1"/>
</dbReference>
<dbReference type="Pfam" id="PF20825">
    <property type="entry name" value="Saposin"/>
    <property type="match status" value="1"/>
</dbReference>
<dbReference type="PRINTS" id="PR00385">
    <property type="entry name" value="P450"/>
</dbReference>